<dbReference type="GO" id="GO:0006457">
    <property type="term" value="P:protein folding"/>
    <property type="evidence" value="ECO:0007669"/>
    <property type="project" value="InterPro"/>
</dbReference>
<dbReference type="InterPro" id="IPR009033">
    <property type="entry name" value="Calreticulin/calnexin_P_dom_sf"/>
</dbReference>
<proteinExistence type="inferred from homology"/>
<feature type="compositionally biased region" description="Acidic residues" evidence="11">
    <location>
        <begin position="519"/>
        <end position="530"/>
    </location>
</feature>
<evidence type="ECO:0000256" key="10">
    <source>
        <dbReference type="RuleBase" id="RU362126"/>
    </source>
</evidence>
<evidence type="ECO:0000256" key="7">
    <source>
        <dbReference type="ARBA" id="ARBA00023186"/>
    </source>
</evidence>
<dbReference type="GO" id="GO:0036503">
    <property type="term" value="P:ERAD pathway"/>
    <property type="evidence" value="ECO:0007669"/>
    <property type="project" value="TreeGrafter"/>
</dbReference>
<feature type="compositionally biased region" description="Basic and acidic residues" evidence="11">
    <location>
        <begin position="493"/>
        <end position="518"/>
    </location>
</feature>
<dbReference type="InterPro" id="IPR013320">
    <property type="entry name" value="ConA-like_dom_sf"/>
</dbReference>
<reference evidence="13" key="2">
    <citation type="submission" date="2023-11" db="UniProtKB">
        <authorList>
            <consortium name="WormBaseParasite"/>
        </authorList>
    </citation>
    <scope>IDENTIFICATION</scope>
</reference>
<dbReference type="WBParaSite" id="SRDH1_75470.1">
    <property type="protein sequence ID" value="SRDH1_75470.1"/>
    <property type="gene ID" value="SRDH1_75470"/>
</dbReference>
<dbReference type="Pfam" id="PF00262">
    <property type="entry name" value="Calreticulin"/>
    <property type="match status" value="1"/>
</dbReference>
<evidence type="ECO:0000256" key="5">
    <source>
        <dbReference type="ARBA" id="ARBA00022989"/>
    </source>
</evidence>
<evidence type="ECO:0000256" key="11">
    <source>
        <dbReference type="SAM" id="MobiDB-lite"/>
    </source>
</evidence>
<comment type="subcellular location">
    <subcellularLocation>
        <location evidence="1">Endoplasmic reticulum membrane</location>
        <topology evidence="1">Single-pass type I membrane protein</topology>
    </subcellularLocation>
</comment>
<dbReference type="PRINTS" id="PR00626">
    <property type="entry name" value="CALRETICULIN"/>
</dbReference>
<organism evidence="12 13">
    <name type="scientific">Schistosoma rodhaini</name>
    <dbReference type="NCBI Taxonomy" id="6188"/>
    <lineage>
        <taxon>Eukaryota</taxon>
        <taxon>Metazoa</taxon>
        <taxon>Spiralia</taxon>
        <taxon>Lophotrochozoa</taxon>
        <taxon>Platyhelminthes</taxon>
        <taxon>Trematoda</taxon>
        <taxon>Digenea</taxon>
        <taxon>Strigeidida</taxon>
        <taxon>Schistosomatoidea</taxon>
        <taxon>Schistosomatidae</taxon>
        <taxon>Schistosoma</taxon>
    </lineage>
</organism>
<dbReference type="PROSITE" id="PS00805">
    <property type="entry name" value="CALRETICULIN_REPEAT"/>
    <property type="match status" value="1"/>
</dbReference>
<sequence length="619" mass="70427">MLALRCFALYLAFCLWICKAEDASSAPEVENKKPSFNNPNIPKNAYLVLFFNSPSDITERLVVSQARKDGMDDSIAKYDGVWSVEVPYASSIENDYALVLKSKAKHHAVSTKLFRPIKFDTNELVIQYDVKFQDGIDCGGAYIKLLSASPNLDLKQFNDKTPYTIMFGPDKCGLENKFHFIFRHKNPNTGVYEEKHAKKVVPELESYFSDKKTHLYTLVLRSDNSFERYIDQIKVQSGSLLNDFDPPVNPPKEIDDPEDKKPSDWDEREKIIDTNAKKPDDWDEDAPATIEDESAVKPSGWLDDEPEMIPDPAAVPPKDWDREMDGEWVAPQINNPKCASAPGCGKWHRPIIPNPKYKGKWSAPMIPNPNYKGIWTPRKIPNPHYFEEKDPFKSLAEVNAIGLELWSMTDGIAFDNFLIVDSKRAADEFAQETWAIKKEAERLADPKAQSVVDAIRETYNEKPWLIFVVGLVCTLPIILCCIYMCRSPSKQHDIGMRKKTDTSTPDDSHVHVGERNAETEELEESGEEDIVQVSKGSGDESTANKTGSSRDNSAEETPDESGETEILWVLANHCLVDPNRRANILFRIGMRLLFFRVLNGERYFDFFVDMEFQTIKRTN</sequence>
<evidence type="ECO:0008006" key="14">
    <source>
        <dbReference type="Google" id="ProtNLM"/>
    </source>
</evidence>
<feature type="signal peptide" evidence="10">
    <location>
        <begin position="1"/>
        <end position="20"/>
    </location>
</feature>
<feature type="region of interest" description="Disordered" evidence="11">
    <location>
        <begin position="240"/>
        <end position="271"/>
    </location>
</feature>
<reference evidence="12" key="1">
    <citation type="submission" date="2022-06" db="EMBL/GenBank/DDBJ databases">
        <authorList>
            <person name="Berger JAMES D."/>
            <person name="Berger JAMES D."/>
        </authorList>
    </citation>
    <scope>NUCLEOTIDE SEQUENCE [LARGE SCALE GENOMIC DNA]</scope>
</reference>
<dbReference type="GO" id="GO:0051082">
    <property type="term" value="F:unfolded protein binding"/>
    <property type="evidence" value="ECO:0007669"/>
    <property type="project" value="InterPro"/>
</dbReference>
<dbReference type="PROSITE" id="PS00803">
    <property type="entry name" value="CALRETICULIN_1"/>
    <property type="match status" value="1"/>
</dbReference>
<dbReference type="SUPFAM" id="SSF49899">
    <property type="entry name" value="Concanavalin A-like lectins/glucanases"/>
    <property type="match status" value="1"/>
</dbReference>
<dbReference type="PANTHER" id="PTHR11073:SF1">
    <property type="entry name" value="CALNEXIN 14D-RELATED"/>
    <property type="match status" value="1"/>
</dbReference>
<dbReference type="Gene3D" id="2.10.250.10">
    <property type="entry name" value="Calreticulin/calnexin, P domain"/>
    <property type="match status" value="1"/>
</dbReference>
<dbReference type="FunFam" id="2.10.250.10:FF:000001">
    <property type="entry name" value="Calnexin homolog"/>
    <property type="match status" value="1"/>
</dbReference>
<evidence type="ECO:0000256" key="9">
    <source>
        <dbReference type="PIRSR" id="PIRSR601580-3"/>
    </source>
</evidence>
<keyword evidence="10" id="KW-0732">Signal</keyword>
<evidence type="ECO:0000256" key="6">
    <source>
        <dbReference type="ARBA" id="ARBA00023136"/>
    </source>
</evidence>
<dbReference type="InterPro" id="IPR001580">
    <property type="entry name" value="Calret/calnex"/>
</dbReference>
<dbReference type="PANTHER" id="PTHR11073">
    <property type="entry name" value="CALRETICULIN AND CALNEXIN"/>
    <property type="match status" value="1"/>
</dbReference>
<evidence type="ECO:0000256" key="3">
    <source>
        <dbReference type="ARBA" id="ARBA00022692"/>
    </source>
</evidence>
<evidence type="ECO:0000313" key="12">
    <source>
        <dbReference type="Proteomes" id="UP000050792"/>
    </source>
</evidence>
<protein>
    <recommendedName>
        <fullName evidence="14">Calnexin</fullName>
    </recommendedName>
</protein>
<keyword evidence="7 10" id="KW-0143">Chaperone</keyword>
<evidence type="ECO:0000256" key="4">
    <source>
        <dbReference type="ARBA" id="ARBA00022824"/>
    </source>
</evidence>
<keyword evidence="6 10" id="KW-0472">Membrane</keyword>
<feature type="transmembrane region" description="Helical" evidence="10">
    <location>
        <begin position="464"/>
        <end position="485"/>
    </location>
</feature>
<accession>A0AA85G4G0</accession>
<keyword evidence="3 10" id="KW-0812">Transmembrane</keyword>
<keyword evidence="9" id="KW-1015">Disulfide bond</keyword>
<evidence type="ECO:0000256" key="2">
    <source>
        <dbReference type="ARBA" id="ARBA00010983"/>
    </source>
</evidence>
<dbReference type="InterPro" id="IPR018124">
    <property type="entry name" value="Calret/calnex_CS"/>
</dbReference>
<dbReference type="GO" id="GO:0005789">
    <property type="term" value="C:endoplasmic reticulum membrane"/>
    <property type="evidence" value="ECO:0007669"/>
    <property type="project" value="UniProtKB-SubCell"/>
</dbReference>
<dbReference type="Gene3D" id="2.60.120.200">
    <property type="match status" value="1"/>
</dbReference>
<name>A0AA85G4G0_9TREM</name>
<feature type="compositionally biased region" description="Basic and acidic residues" evidence="11">
    <location>
        <begin position="252"/>
        <end position="271"/>
    </location>
</feature>
<keyword evidence="4 10" id="KW-0256">Endoplasmic reticulum</keyword>
<comment type="similarity">
    <text evidence="2 10">Belongs to the calreticulin family.</text>
</comment>
<dbReference type="PROSITE" id="PS00804">
    <property type="entry name" value="CALRETICULIN_2"/>
    <property type="match status" value="1"/>
</dbReference>
<dbReference type="SUPFAM" id="SSF63887">
    <property type="entry name" value="P-domain of calnexin/calreticulin"/>
    <property type="match status" value="1"/>
</dbReference>
<dbReference type="FunFam" id="2.60.120.200:FF:000011">
    <property type="entry name" value="Probable calnexin"/>
    <property type="match status" value="1"/>
</dbReference>
<keyword evidence="12" id="KW-1185">Reference proteome</keyword>
<dbReference type="GO" id="GO:0005509">
    <property type="term" value="F:calcium ion binding"/>
    <property type="evidence" value="ECO:0007669"/>
    <property type="project" value="InterPro"/>
</dbReference>
<evidence type="ECO:0000256" key="8">
    <source>
        <dbReference type="ARBA" id="ARBA00053392"/>
    </source>
</evidence>
<feature type="region of interest" description="Disordered" evidence="11">
    <location>
        <begin position="493"/>
        <end position="562"/>
    </location>
</feature>
<evidence type="ECO:0000313" key="13">
    <source>
        <dbReference type="WBParaSite" id="SRDH1_75470.1"/>
    </source>
</evidence>
<keyword evidence="5 10" id="KW-1133">Transmembrane helix</keyword>
<dbReference type="AlphaFoldDB" id="A0AA85G4G0"/>
<dbReference type="Proteomes" id="UP000050792">
    <property type="component" value="Unassembled WGS sequence"/>
</dbReference>
<feature type="compositionally biased region" description="Polar residues" evidence="11">
    <location>
        <begin position="539"/>
        <end position="551"/>
    </location>
</feature>
<feature type="chain" id="PRO_5041515902" description="Calnexin" evidence="10">
    <location>
        <begin position="21"/>
        <end position="619"/>
    </location>
</feature>
<comment type="function">
    <text evidence="8">Calcium-binding protein that interacts with newly synthesized monoglucosylated glycoproteins in the endoplasmic reticulum. It may act in assisting protein assembly and/or in the retention within the ER of unassembled protein subunits. It seems to play a major role in the quality control apparatus of the ER by the retention of incorrectly folded proteins. Required for embryogenesis and larval development under heat and ER stress conditions. May be important for germ cell development. Involved in neuronal necrotic cell death.</text>
</comment>
<evidence type="ECO:0000256" key="1">
    <source>
        <dbReference type="ARBA" id="ARBA00004115"/>
    </source>
</evidence>
<feature type="disulfide bond" evidence="9">
    <location>
        <begin position="138"/>
        <end position="172"/>
    </location>
</feature>